<keyword evidence="6" id="KW-0804">Transcription</keyword>
<dbReference type="InterPro" id="IPR001471">
    <property type="entry name" value="AP2/ERF_dom"/>
</dbReference>
<keyword evidence="4" id="KW-0238">DNA-binding</keyword>
<dbReference type="CDD" id="cd00018">
    <property type="entry name" value="AP2"/>
    <property type="match status" value="1"/>
</dbReference>
<gene>
    <name evidence="11" type="ORF">NE237_015042</name>
</gene>
<evidence type="ECO:0000256" key="8">
    <source>
        <dbReference type="ARBA" id="ARBA00024343"/>
    </source>
</evidence>
<dbReference type="AlphaFoldDB" id="A0A9Q0KDH5"/>
<evidence type="ECO:0000256" key="7">
    <source>
        <dbReference type="ARBA" id="ARBA00023242"/>
    </source>
</evidence>
<evidence type="ECO:0000256" key="3">
    <source>
        <dbReference type="ARBA" id="ARBA00023015"/>
    </source>
</evidence>
<dbReference type="SUPFAM" id="SSF54171">
    <property type="entry name" value="DNA-binding domain"/>
    <property type="match status" value="1"/>
</dbReference>
<dbReference type="PROSITE" id="PS51032">
    <property type="entry name" value="AP2_ERF"/>
    <property type="match status" value="1"/>
</dbReference>
<feature type="region of interest" description="Disordered" evidence="9">
    <location>
        <begin position="1"/>
        <end position="20"/>
    </location>
</feature>
<dbReference type="GO" id="GO:0009873">
    <property type="term" value="P:ethylene-activated signaling pathway"/>
    <property type="evidence" value="ECO:0007669"/>
    <property type="project" value="UniProtKB-KW"/>
</dbReference>
<evidence type="ECO:0000256" key="1">
    <source>
        <dbReference type="ARBA" id="ARBA00004123"/>
    </source>
</evidence>
<dbReference type="EMBL" id="JAMYWD010000006">
    <property type="protein sequence ID" value="KAJ4968341.1"/>
    <property type="molecule type" value="Genomic_DNA"/>
</dbReference>
<evidence type="ECO:0000256" key="9">
    <source>
        <dbReference type="SAM" id="MobiDB-lite"/>
    </source>
</evidence>
<evidence type="ECO:0000256" key="2">
    <source>
        <dbReference type="ARBA" id="ARBA00022745"/>
    </source>
</evidence>
<feature type="region of interest" description="Disordered" evidence="9">
    <location>
        <begin position="280"/>
        <end position="300"/>
    </location>
</feature>
<evidence type="ECO:0000313" key="11">
    <source>
        <dbReference type="EMBL" id="KAJ4968341.1"/>
    </source>
</evidence>
<dbReference type="GO" id="GO:0000976">
    <property type="term" value="F:transcription cis-regulatory region binding"/>
    <property type="evidence" value="ECO:0007669"/>
    <property type="project" value="UniProtKB-ARBA"/>
</dbReference>
<dbReference type="GO" id="GO:0005634">
    <property type="term" value="C:nucleus"/>
    <property type="evidence" value="ECO:0007669"/>
    <property type="project" value="UniProtKB-SubCell"/>
</dbReference>
<accession>A0A9Q0KDH5</accession>
<evidence type="ECO:0000313" key="12">
    <source>
        <dbReference type="Proteomes" id="UP001141806"/>
    </source>
</evidence>
<dbReference type="PANTHER" id="PTHR31657:SF40">
    <property type="entry name" value="ETHYLENE-RESPONSIVE TRANSCRIPTION FACTOR ERF062"/>
    <property type="match status" value="1"/>
</dbReference>
<dbReference type="Pfam" id="PF00847">
    <property type="entry name" value="AP2"/>
    <property type="match status" value="1"/>
</dbReference>
<comment type="caution">
    <text evidence="11">The sequence shown here is derived from an EMBL/GenBank/DDBJ whole genome shotgun (WGS) entry which is preliminary data.</text>
</comment>
<sequence>MASYIQKESPFASAGSVTDSVSPSGANINGSFIPVNFIETFPELILVSQEPSPPSSSPTASNLPNLTLFLREPTTSTHIANTIGKDQRCHPTMPTSQNQLLPVHDLHQIQLQSGIEWLKINQNFMNCTSEGLADHWLGATKTQPMKYTGRQMLDHHQKTSSKGKLFRGVRQRHWGKWVAEIRLPRNRTRVWLGTFDTAEEAAFAYDTAAYKLRGEYAHLNFPDLKHQLKANYIHGSTAALLEAKLQAFNDQKKATDTPPPPPSSPKKLISQSSNLKILSQKQNRIGSEMVESKKTQESLSDMDAVHLSRIPSLDMDMIWDALPVSDS</sequence>
<dbReference type="OrthoDB" id="777275at2759"/>
<feature type="domain" description="AP2/ERF" evidence="10">
    <location>
        <begin position="165"/>
        <end position="222"/>
    </location>
</feature>
<dbReference type="FunFam" id="3.30.730.10:FF:000001">
    <property type="entry name" value="Ethylene-responsive transcription factor 2"/>
    <property type="match status" value="1"/>
</dbReference>
<comment type="similarity">
    <text evidence="8">Belongs to the AP2/ERF transcription factor family. ERF subfamily.</text>
</comment>
<dbReference type="SMART" id="SM00380">
    <property type="entry name" value="AP2"/>
    <property type="match status" value="1"/>
</dbReference>
<dbReference type="Proteomes" id="UP001141806">
    <property type="component" value="Unassembled WGS sequence"/>
</dbReference>
<evidence type="ECO:0000259" key="10">
    <source>
        <dbReference type="PROSITE" id="PS51032"/>
    </source>
</evidence>
<feature type="region of interest" description="Disordered" evidence="9">
    <location>
        <begin position="251"/>
        <end position="270"/>
    </location>
</feature>
<organism evidence="11 12">
    <name type="scientific">Protea cynaroides</name>
    <dbReference type="NCBI Taxonomy" id="273540"/>
    <lineage>
        <taxon>Eukaryota</taxon>
        <taxon>Viridiplantae</taxon>
        <taxon>Streptophyta</taxon>
        <taxon>Embryophyta</taxon>
        <taxon>Tracheophyta</taxon>
        <taxon>Spermatophyta</taxon>
        <taxon>Magnoliopsida</taxon>
        <taxon>Proteales</taxon>
        <taxon>Proteaceae</taxon>
        <taxon>Protea</taxon>
    </lineage>
</organism>
<dbReference type="Gene3D" id="3.30.730.10">
    <property type="entry name" value="AP2/ERF domain"/>
    <property type="match status" value="1"/>
</dbReference>
<name>A0A9Q0KDH5_9MAGN</name>
<keyword evidence="3" id="KW-0805">Transcription regulation</keyword>
<proteinExistence type="inferred from homology"/>
<evidence type="ECO:0000256" key="5">
    <source>
        <dbReference type="ARBA" id="ARBA00023159"/>
    </source>
</evidence>
<evidence type="ECO:0000256" key="4">
    <source>
        <dbReference type="ARBA" id="ARBA00023125"/>
    </source>
</evidence>
<dbReference type="GO" id="GO:0003700">
    <property type="term" value="F:DNA-binding transcription factor activity"/>
    <property type="evidence" value="ECO:0007669"/>
    <property type="project" value="InterPro"/>
</dbReference>
<dbReference type="PANTHER" id="PTHR31657">
    <property type="entry name" value="ETHYLENE-RESPONSIVE TRANSCRIPTION FACTOR ERF061"/>
    <property type="match status" value="1"/>
</dbReference>
<keyword evidence="5" id="KW-0010">Activator</keyword>
<dbReference type="InterPro" id="IPR036955">
    <property type="entry name" value="AP2/ERF_dom_sf"/>
</dbReference>
<dbReference type="InterPro" id="IPR051758">
    <property type="entry name" value="ERF/AP2-like"/>
</dbReference>
<comment type="subcellular location">
    <subcellularLocation>
        <location evidence="1">Nucleus</location>
    </subcellularLocation>
</comment>
<keyword evidence="2" id="KW-0936">Ethylene signaling pathway</keyword>
<keyword evidence="12" id="KW-1185">Reference proteome</keyword>
<dbReference type="InterPro" id="IPR016177">
    <property type="entry name" value="DNA-bd_dom_sf"/>
</dbReference>
<dbReference type="PRINTS" id="PR00367">
    <property type="entry name" value="ETHRSPELEMNT"/>
</dbReference>
<evidence type="ECO:0000256" key="6">
    <source>
        <dbReference type="ARBA" id="ARBA00023163"/>
    </source>
</evidence>
<keyword evidence="7" id="KW-0539">Nucleus</keyword>
<protein>
    <recommendedName>
        <fullName evidence="10">AP2/ERF domain-containing protein</fullName>
    </recommendedName>
</protein>
<reference evidence="11" key="1">
    <citation type="journal article" date="2023" name="Plant J.">
        <title>The genome of the king protea, Protea cynaroides.</title>
        <authorList>
            <person name="Chang J."/>
            <person name="Duong T.A."/>
            <person name="Schoeman C."/>
            <person name="Ma X."/>
            <person name="Roodt D."/>
            <person name="Barker N."/>
            <person name="Li Z."/>
            <person name="Van de Peer Y."/>
            <person name="Mizrachi E."/>
        </authorList>
    </citation>
    <scope>NUCLEOTIDE SEQUENCE</scope>
    <source>
        <tissue evidence="11">Young leaves</tissue>
    </source>
</reference>